<feature type="compositionally biased region" description="Polar residues" evidence="1">
    <location>
        <begin position="265"/>
        <end position="276"/>
    </location>
</feature>
<feature type="non-terminal residue" evidence="3">
    <location>
        <position position="276"/>
    </location>
</feature>
<dbReference type="SMART" id="SM00454">
    <property type="entry name" value="SAM"/>
    <property type="match status" value="1"/>
</dbReference>
<evidence type="ECO:0000313" key="4">
    <source>
        <dbReference type="Proteomes" id="UP001529510"/>
    </source>
</evidence>
<keyword evidence="4" id="KW-1185">Reference proteome</keyword>
<dbReference type="Pfam" id="PF00536">
    <property type="entry name" value="SAM_1"/>
    <property type="match status" value="1"/>
</dbReference>
<name>A0ABD0PNG3_CIRMR</name>
<comment type="caution">
    <text evidence="3">The sequence shown here is derived from an EMBL/GenBank/DDBJ whole genome shotgun (WGS) entry which is preliminary data.</text>
</comment>
<dbReference type="Gene3D" id="1.10.150.50">
    <property type="entry name" value="Transcription Factor, Ets-1"/>
    <property type="match status" value="1"/>
</dbReference>
<dbReference type="InterPro" id="IPR001660">
    <property type="entry name" value="SAM"/>
</dbReference>
<proteinExistence type="predicted"/>
<feature type="compositionally biased region" description="Low complexity" evidence="1">
    <location>
        <begin position="187"/>
        <end position="201"/>
    </location>
</feature>
<feature type="compositionally biased region" description="Pro residues" evidence="1">
    <location>
        <begin position="111"/>
        <end position="128"/>
    </location>
</feature>
<feature type="compositionally biased region" description="Basic and acidic residues" evidence="1">
    <location>
        <begin position="83"/>
        <end position="93"/>
    </location>
</feature>
<gene>
    <name evidence="3" type="ORF">M9458_031238</name>
</gene>
<evidence type="ECO:0000259" key="2">
    <source>
        <dbReference type="PROSITE" id="PS50105"/>
    </source>
</evidence>
<dbReference type="SUPFAM" id="SSF47769">
    <property type="entry name" value="SAM/Pointed domain"/>
    <property type="match status" value="1"/>
</dbReference>
<dbReference type="PANTHER" id="PTHR45899:SF3">
    <property type="entry name" value="ARF-GAP WITH RHO-GAP DOMAIN, ANK REPEAT AND PH DOMAIN-CONTAINING PROTEIN 1"/>
    <property type="match status" value="1"/>
</dbReference>
<feature type="domain" description="SAM" evidence="2">
    <location>
        <begin position="7"/>
        <end position="71"/>
    </location>
</feature>
<evidence type="ECO:0000256" key="1">
    <source>
        <dbReference type="SAM" id="MobiDB-lite"/>
    </source>
</evidence>
<dbReference type="EMBL" id="JAMKFB020000015">
    <property type="protein sequence ID" value="KAL0175270.1"/>
    <property type="molecule type" value="Genomic_DNA"/>
</dbReference>
<organism evidence="3 4">
    <name type="scientific">Cirrhinus mrigala</name>
    <name type="common">Mrigala</name>
    <dbReference type="NCBI Taxonomy" id="683832"/>
    <lineage>
        <taxon>Eukaryota</taxon>
        <taxon>Metazoa</taxon>
        <taxon>Chordata</taxon>
        <taxon>Craniata</taxon>
        <taxon>Vertebrata</taxon>
        <taxon>Euteleostomi</taxon>
        <taxon>Actinopterygii</taxon>
        <taxon>Neopterygii</taxon>
        <taxon>Teleostei</taxon>
        <taxon>Ostariophysi</taxon>
        <taxon>Cypriniformes</taxon>
        <taxon>Cyprinidae</taxon>
        <taxon>Labeoninae</taxon>
        <taxon>Labeonini</taxon>
        <taxon>Cirrhinus</taxon>
    </lineage>
</organism>
<dbReference type="Proteomes" id="UP001529510">
    <property type="component" value="Unassembled WGS sequence"/>
</dbReference>
<feature type="compositionally biased region" description="Pro residues" evidence="1">
    <location>
        <begin position="239"/>
        <end position="255"/>
    </location>
</feature>
<accession>A0ABD0PNG3</accession>
<feature type="compositionally biased region" description="Polar residues" evidence="1">
    <location>
        <begin position="95"/>
        <end position="105"/>
    </location>
</feature>
<dbReference type="InterPro" id="IPR013761">
    <property type="entry name" value="SAM/pointed_sf"/>
</dbReference>
<dbReference type="PROSITE" id="PS50105">
    <property type="entry name" value="SAM_DOMAIN"/>
    <property type="match status" value="1"/>
</dbReference>
<dbReference type="AlphaFoldDB" id="A0ABD0PNG3"/>
<sequence length="276" mass="29896">MSFVPPESFQPVAEWLNGLRLDQYCSAFQEAGLGTLWECQDLTSAQLQQMGVALPGHRKRILGSLHKLFPSAVTMEEDDEREEDRPVARERTRFKNNQDGASMENSVAGRRPPPVPPRVMPNRPPVPFTPGSVITVTAPDPVGIPEQRETPAPAERTKPIPTPRPRPEHLALKGPVQHLQTSERKLSPVSPTPSSSSSSSSERFHLYEQCSSPSQGEAGAPPLPPKSYAVGVSKEPGDGPSPPPVPYRPPVPPPRTTVCSRTAHLRSTSPGSPSSI</sequence>
<feature type="region of interest" description="Disordered" evidence="1">
    <location>
        <begin position="74"/>
        <end position="276"/>
    </location>
</feature>
<reference evidence="3 4" key="1">
    <citation type="submission" date="2024-05" db="EMBL/GenBank/DDBJ databases">
        <title>Genome sequencing and assembly of Indian major carp, Cirrhinus mrigala (Hamilton, 1822).</title>
        <authorList>
            <person name="Mohindra V."/>
            <person name="Chowdhury L.M."/>
            <person name="Lal K."/>
            <person name="Jena J.K."/>
        </authorList>
    </citation>
    <scope>NUCLEOTIDE SEQUENCE [LARGE SCALE GENOMIC DNA]</scope>
    <source>
        <strain evidence="3">CM1030</strain>
        <tissue evidence="3">Blood</tissue>
    </source>
</reference>
<dbReference type="InterPro" id="IPR052227">
    <property type="entry name" value="Arf-Rho-GAP_ANK-PH_domain"/>
</dbReference>
<dbReference type="PANTHER" id="PTHR45899">
    <property type="entry name" value="RHO GTPASE ACTIVATING PROTEIN AT 15B, ISOFORM C"/>
    <property type="match status" value="1"/>
</dbReference>
<evidence type="ECO:0000313" key="3">
    <source>
        <dbReference type="EMBL" id="KAL0175270.1"/>
    </source>
</evidence>
<protein>
    <recommendedName>
        <fullName evidence="2">SAM domain-containing protein</fullName>
    </recommendedName>
</protein>